<dbReference type="NCBIfam" id="TIGR03696">
    <property type="entry name" value="Rhs_assc_core"/>
    <property type="match status" value="1"/>
</dbReference>
<dbReference type="RefSeq" id="WP_394632134.1">
    <property type="nucleotide sequence ID" value="NZ_JBIHSE010000001.1"/>
</dbReference>
<dbReference type="Proteomes" id="UP001607221">
    <property type="component" value="Unassembled WGS sequence"/>
</dbReference>
<proteinExistence type="predicted"/>
<dbReference type="PANTHER" id="PTHR32305">
    <property type="match status" value="1"/>
</dbReference>
<name>A0ABW7J6I5_9VIBR</name>
<keyword evidence="1" id="KW-0472">Membrane</keyword>
<dbReference type="Pfam" id="PF21527">
    <property type="entry name" value="Stv"/>
    <property type="match status" value="1"/>
</dbReference>
<dbReference type="InterPro" id="IPR050708">
    <property type="entry name" value="T6SS_VgrG/RHS"/>
</dbReference>
<comment type="caution">
    <text evidence="3">The sequence shown here is derived from an EMBL/GenBank/DDBJ whole genome shotgun (WGS) entry which is preliminary data.</text>
</comment>
<organism evidence="3 4">
    <name type="scientific">Vibrio jasicida</name>
    <dbReference type="NCBI Taxonomy" id="766224"/>
    <lineage>
        <taxon>Bacteria</taxon>
        <taxon>Pseudomonadati</taxon>
        <taxon>Pseudomonadota</taxon>
        <taxon>Gammaproteobacteria</taxon>
        <taxon>Vibrionales</taxon>
        <taxon>Vibrionaceae</taxon>
        <taxon>Vibrio</taxon>
    </lineage>
</organism>
<reference evidence="3 4" key="1">
    <citation type="submission" date="2024-10" db="EMBL/GenBank/DDBJ databases">
        <authorList>
            <person name="Yibar A."/>
            <person name="Saticioglu I.B."/>
            <person name="Duman M."/>
            <person name="Ajmi N."/>
            <person name="Gurler F."/>
            <person name="Ay H."/>
            <person name="Onuk E."/>
            <person name="Guler S."/>
            <person name="Romalde J.L."/>
        </authorList>
    </citation>
    <scope>NUCLEOTIDE SEQUENCE [LARGE SCALE GENOMIC DNA]</scope>
    <source>
        <strain evidence="3 4">1-TCBS-A</strain>
    </source>
</reference>
<dbReference type="InterPro" id="IPR022385">
    <property type="entry name" value="Rhs_assc_core"/>
</dbReference>
<accession>A0ABW7J6I5</accession>
<sequence length="427" mass="44787">MHNKDRKPFTTHSVLDTGFDKSRRRFLKYTGASSVLAASSHSLASSSSLLENRVAMGRSLLPSTIRFNGERKDPVTGMYLLGNGYRAYSPSMARFNAPDSASPFGPGGINSYAYCLGDPVNKTDPSGHFALMTLLIGAIVGAVVGATVSIVSEGIQTAVNPDHDFDWKQVGIGAALGFISGGFGAAAQGAKTSVQIGLAVADTVTSSAAEFGLNVATGMPVKQAGISAGIGAVVGLGGFGVGHGISRIPKGNRGSRFAFPTGNAPQIPKHGDVEQISLGQNFLLFKKKNTASDRLVLTSHGSVAPSRSFVTDTKLNYYAPHGKALVDPGLGSLMNNNYRPYEAIQAGGKSKKYLLSPFNSDFGSIPYSVQYTGVDVVAVRPGRVTTNAQLLKSLKKAGLHYTEIDMVHCRCHTPFGGGFDALPRTAP</sequence>
<gene>
    <name evidence="3" type="ORF">ACGRHZ_10005</name>
</gene>
<dbReference type="SUPFAM" id="SSF56399">
    <property type="entry name" value="ADP-ribosylation"/>
    <property type="match status" value="1"/>
</dbReference>
<keyword evidence="1" id="KW-0812">Transmembrane</keyword>
<dbReference type="InterPro" id="IPR049002">
    <property type="entry name" value="Stv"/>
</dbReference>
<feature type="domain" description="Putative adhesin Stv" evidence="2">
    <location>
        <begin position="294"/>
        <end position="410"/>
    </location>
</feature>
<feature type="transmembrane region" description="Helical" evidence="1">
    <location>
        <begin position="129"/>
        <end position="151"/>
    </location>
</feature>
<protein>
    <submittedName>
        <fullName evidence="3">RHS repeat-associated core domain-containing protein</fullName>
    </submittedName>
</protein>
<keyword evidence="1" id="KW-1133">Transmembrane helix</keyword>
<dbReference type="PANTHER" id="PTHR32305:SF15">
    <property type="entry name" value="PROTEIN RHSA-RELATED"/>
    <property type="match status" value="1"/>
</dbReference>
<dbReference type="EMBL" id="JBIHSE010000001">
    <property type="protein sequence ID" value="MFH0271671.1"/>
    <property type="molecule type" value="Genomic_DNA"/>
</dbReference>
<keyword evidence="4" id="KW-1185">Reference proteome</keyword>
<evidence type="ECO:0000313" key="4">
    <source>
        <dbReference type="Proteomes" id="UP001607221"/>
    </source>
</evidence>
<evidence type="ECO:0000313" key="3">
    <source>
        <dbReference type="EMBL" id="MFH0271671.1"/>
    </source>
</evidence>
<evidence type="ECO:0000259" key="2">
    <source>
        <dbReference type="Pfam" id="PF21527"/>
    </source>
</evidence>
<dbReference type="Gene3D" id="2.180.10.10">
    <property type="entry name" value="RHS repeat-associated core"/>
    <property type="match status" value="1"/>
</dbReference>
<evidence type="ECO:0000256" key="1">
    <source>
        <dbReference type="SAM" id="Phobius"/>
    </source>
</evidence>
<dbReference type="InterPro" id="IPR006311">
    <property type="entry name" value="TAT_signal"/>
</dbReference>
<dbReference type="PROSITE" id="PS51318">
    <property type="entry name" value="TAT"/>
    <property type="match status" value="1"/>
</dbReference>